<name>A0ABP0LVS6_9DINO</name>
<sequence>MEREEMQTDIILHNSILTAAARCHWPEALADLRSKGLQPDEVTHGLLVKAAGEGRWPAAQAALAEGLPSTTRSVVSFGAAMSAAERQSAWEQVEDLHLKLQSQGVFPTL</sequence>
<evidence type="ECO:0000313" key="2">
    <source>
        <dbReference type="Proteomes" id="UP001642484"/>
    </source>
</evidence>
<evidence type="ECO:0000313" key="1">
    <source>
        <dbReference type="EMBL" id="CAK9043317.1"/>
    </source>
</evidence>
<reference evidence="1 2" key="1">
    <citation type="submission" date="2024-02" db="EMBL/GenBank/DDBJ databases">
        <authorList>
            <person name="Chen Y."/>
            <person name="Shah S."/>
            <person name="Dougan E. K."/>
            <person name="Thang M."/>
            <person name="Chan C."/>
        </authorList>
    </citation>
    <scope>NUCLEOTIDE SEQUENCE [LARGE SCALE GENOMIC DNA]</scope>
</reference>
<dbReference type="Gene3D" id="1.25.40.10">
    <property type="entry name" value="Tetratricopeptide repeat domain"/>
    <property type="match status" value="1"/>
</dbReference>
<accession>A0ABP0LVS6</accession>
<dbReference type="Proteomes" id="UP001642484">
    <property type="component" value="Unassembled WGS sequence"/>
</dbReference>
<comment type="caution">
    <text evidence="1">The sequence shown here is derived from an EMBL/GenBank/DDBJ whole genome shotgun (WGS) entry which is preliminary data.</text>
</comment>
<dbReference type="EMBL" id="CAXAMN010014446">
    <property type="protein sequence ID" value="CAK9043317.1"/>
    <property type="molecule type" value="Genomic_DNA"/>
</dbReference>
<protein>
    <submittedName>
        <fullName evidence="1">Uncharacterized protein</fullName>
    </submittedName>
</protein>
<organism evidence="1 2">
    <name type="scientific">Durusdinium trenchii</name>
    <dbReference type="NCBI Taxonomy" id="1381693"/>
    <lineage>
        <taxon>Eukaryota</taxon>
        <taxon>Sar</taxon>
        <taxon>Alveolata</taxon>
        <taxon>Dinophyceae</taxon>
        <taxon>Suessiales</taxon>
        <taxon>Symbiodiniaceae</taxon>
        <taxon>Durusdinium</taxon>
    </lineage>
</organism>
<dbReference type="InterPro" id="IPR011990">
    <property type="entry name" value="TPR-like_helical_dom_sf"/>
</dbReference>
<keyword evidence="2" id="KW-1185">Reference proteome</keyword>
<gene>
    <name evidence="1" type="ORF">CCMP2556_LOCUS22941</name>
</gene>
<proteinExistence type="predicted"/>